<reference evidence="4 5" key="1">
    <citation type="submission" date="2025-04" db="UniProtKB">
        <authorList>
            <consortium name="RefSeq"/>
        </authorList>
    </citation>
    <scope>IDENTIFICATION</scope>
    <source>
        <strain evidence="4 5">Nigerian</strain>
        <tissue evidence="4 5">Liver and blood</tissue>
    </source>
</reference>
<accession>A0A8J1JUF5</accession>
<dbReference type="AGR" id="Xenbase:XB-GENE-29081211"/>
<proteinExistence type="predicted"/>
<dbReference type="PANTHER" id="PTHR23098:SF23">
    <property type="entry name" value="MYB-RELATED TRANSCRIPTION FACTOR, PARTNER OF PROFILIN-LIKE ISOFORM X2-RELATED"/>
    <property type="match status" value="1"/>
</dbReference>
<dbReference type="KEGG" id="xtr:100492514"/>
<protein>
    <submittedName>
        <fullName evidence="4 5">Myb-related transcription factor, partner of profilin</fullName>
    </submittedName>
</protein>
<feature type="compositionally biased region" description="Acidic residues" evidence="1">
    <location>
        <begin position="274"/>
        <end position="283"/>
    </location>
</feature>
<dbReference type="RefSeq" id="XP_031760231.1">
    <property type="nucleotide sequence ID" value="XM_031904371.1"/>
</dbReference>
<evidence type="ECO:0000313" key="6">
    <source>
        <dbReference type="Xenbase" id="XB-GENE-29081211"/>
    </source>
</evidence>
<gene>
    <name evidence="4 5 6" type="primary">LOC100492514</name>
</gene>
<evidence type="ECO:0000256" key="1">
    <source>
        <dbReference type="SAM" id="MobiDB-lite"/>
    </source>
</evidence>
<evidence type="ECO:0000313" key="3">
    <source>
        <dbReference type="Proteomes" id="UP000008143"/>
    </source>
</evidence>
<evidence type="ECO:0000313" key="4">
    <source>
        <dbReference type="RefSeq" id="XP_031760230.1"/>
    </source>
</evidence>
<feature type="compositionally biased region" description="Basic and acidic residues" evidence="1">
    <location>
        <begin position="223"/>
        <end position="233"/>
    </location>
</feature>
<dbReference type="OrthoDB" id="9904432at2759"/>
<feature type="region of interest" description="Disordered" evidence="1">
    <location>
        <begin position="345"/>
        <end position="382"/>
    </location>
</feature>
<keyword evidence="3" id="KW-1185">Reference proteome</keyword>
<feature type="domain" description="Myb/SANT-like DNA-binding" evidence="2">
    <location>
        <begin position="110"/>
        <end position="185"/>
    </location>
</feature>
<sequence length="477" mass="53347">MWNKSTRPTCAARGAPRRTNMESYIFSSPEIKIRRIEVKLENEELGSKHHAIPIKREMDSGYTDNEPEILQIKVEEEELEMFPTINNEKDGHRGPVIRNQRERVVGTSGRAARFSSGENNALMDKIVQHYDYIIGKGAARTPACRKKAIWGEIRDAVNSVSNFQRSVANCKKRYQDIKRLLKKKLSAARKQIRGSGGVPPQYLGLFPYEEQLHQLLGLELEGGDRDWDIDHPEVGGPSTRSRARIRHNTHPGGTVISPQRVPPGRLSPLGPDTEAFEGDDSSSEDPSMCVPAGFSQVTEPPADIDTASNQSSDAESNRRRLRVVDTADTLSTLAPVLLPKRSSVRSEPAVECSPGTTQRTPESAVAPSHRLNEMQAPPPPELWEETPDSYKGMGALIREVRLLREGQERFLSHHLQLMEQQNQIFRQMVGLVAAWGPAPPAQPQHPHSTSEGDHIFLARRSHYPSPAGEENRNFKQM</sequence>
<dbReference type="GeneID" id="100492514"/>
<feature type="region of interest" description="Disordered" evidence="1">
    <location>
        <begin position="223"/>
        <end position="320"/>
    </location>
</feature>
<dbReference type="PANTHER" id="PTHR23098">
    <property type="entry name" value="AGAP001331-PA-RELATED"/>
    <property type="match status" value="1"/>
</dbReference>
<dbReference type="Xenbase" id="XB-GENE-29081211">
    <property type="gene designation" value="LOC100492514"/>
</dbReference>
<evidence type="ECO:0000259" key="2">
    <source>
        <dbReference type="Pfam" id="PF13873"/>
    </source>
</evidence>
<organism evidence="3 5">
    <name type="scientific">Xenopus tropicalis</name>
    <name type="common">Western clawed frog</name>
    <name type="synonym">Silurana tropicalis</name>
    <dbReference type="NCBI Taxonomy" id="8364"/>
    <lineage>
        <taxon>Eukaryota</taxon>
        <taxon>Metazoa</taxon>
        <taxon>Chordata</taxon>
        <taxon>Craniata</taxon>
        <taxon>Vertebrata</taxon>
        <taxon>Euteleostomi</taxon>
        <taxon>Amphibia</taxon>
        <taxon>Batrachia</taxon>
        <taxon>Anura</taxon>
        <taxon>Pipoidea</taxon>
        <taxon>Pipidae</taxon>
        <taxon>Xenopodinae</taxon>
        <taxon>Xenopus</taxon>
        <taxon>Silurana</taxon>
    </lineage>
</organism>
<name>A0A8J1JUF5_XENTR</name>
<dbReference type="InterPro" id="IPR028002">
    <property type="entry name" value="Myb_DNA-bind_5"/>
</dbReference>
<dbReference type="RefSeq" id="XP_031760230.1">
    <property type="nucleotide sequence ID" value="XM_031904370.1"/>
</dbReference>
<dbReference type="AlphaFoldDB" id="A0A8J1JUF5"/>
<dbReference type="Pfam" id="PF13873">
    <property type="entry name" value="Myb_DNA-bind_5"/>
    <property type="match status" value="1"/>
</dbReference>
<dbReference type="Proteomes" id="UP000008143">
    <property type="component" value="Chromosome 6"/>
</dbReference>
<evidence type="ECO:0000313" key="5">
    <source>
        <dbReference type="RefSeq" id="XP_031760231.1"/>
    </source>
</evidence>
<dbReference type="OMA" id="IFRQMIN"/>